<dbReference type="FunCoup" id="A0A0G4FAJ0">
    <property type="interactions" value="264"/>
</dbReference>
<evidence type="ECO:0000256" key="1">
    <source>
        <dbReference type="ARBA" id="ARBA00010618"/>
    </source>
</evidence>
<keyword evidence="3" id="KW-0687">Ribonucleoprotein</keyword>
<dbReference type="EMBL" id="CDMY01000397">
    <property type="protein sequence ID" value="CEM09911.1"/>
    <property type="molecule type" value="Genomic_DNA"/>
</dbReference>
<dbReference type="GO" id="GO:0006412">
    <property type="term" value="P:translation"/>
    <property type="evidence" value="ECO:0007669"/>
    <property type="project" value="InterPro"/>
</dbReference>
<dbReference type="InParanoid" id="A0A0G4FAJ0"/>
<dbReference type="PROSITE" id="PS01108">
    <property type="entry name" value="RIBOSOMAL_L24"/>
    <property type="match status" value="1"/>
</dbReference>
<accession>A0A0G4FAJ0</accession>
<dbReference type="GO" id="GO:0003735">
    <property type="term" value="F:structural constituent of ribosome"/>
    <property type="evidence" value="ECO:0007669"/>
    <property type="project" value="InterPro"/>
</dbReference>
<dbReference type="InterPro" id="IPR014722">
    <property type="entry name" value="Rib_uL2_dom2"/>
</dbReference>
<dbReference type="Pfam" id="PF17136">
    <property type="entry name" value="ribosomal_L24"/>
    <property type="match status" value="1"/>
</dbReference>
<sequence>MRWDARGPKMVKPRNIIRHWKIKPGDEVGVIMGKEKGKTGKVLATDALRNQVKVKGCNLRKIFWQNKWIYIEKKIHYSNVLLLDPVLRETTRVALRYTDDGQKVRISKKTGTVIPWPESKRRIINYEDKADGPKDTLPEDALARTYDYKKDVEMMRMIRQTMTKYNRDVR</sequence>
<dbReference type="PANTHER" id="PTHR12903">
    <property type="entry name" value="MITOCHONDRIAL RIBOSOMAL PROTEIN L24"/>
    <property type="match status" value="1"/>
</dbReference>
<dbReference type="STRING" id="1169540.A0A0G4FAJ0"/>
<keyword evidence="2" id="KW-0689">Ribosomal protein</keyword>
<gene>
    <name evidence="5" type="ORF">Vbra_8918</name>
</gene>
<dbReference type="CDD" id="cd06089">
    <property type="entry name" value="KOW_RPL26"/>
    <property type="match status" value="1"/>
</dbReference>
<feature type="domain" description="Large ribosomal subunit protein uL24 C-terminal" evidence="4">
    <location>
        <begin position="68"/>
        <end position="114"/>
    </location>
</feature>
<dbReference type="NCBIfam" id="TIGR01079">
    <property type="entry name" value="rplX_bact"/>
    <property type="match status" value="1"/>
</dbReference>
<evidence type="ECO:0000256" key="3">
    <source>
        <dbReference type="ARBA" id="ARBA00023274"/>
    </source>
</evidence>
<dbReference type="VEuPathDB" id="CryptoDB:Vbra_8918"/>
<dbReference type="Gene3D" id="2.30.30.30">
    <property type="match status" value="1"/>
</dbReference>
<dbReference type="OrthoDB" id="359154at2759"/>
<dbReference type="SUPFAM" id="SSF50104">
    <property type="entry name" value="Translation proteins SH3-like domain"/>
    <property type="match status" value="1"/>
</dbReference>
<dbReference type="AlphaFoldDB" id="A0A0G4FAJ0"/>
<organism evidence="5 6">
    <name type="scientific">Vitrella brassicaformis (strain CCMP3155)</name>
    <dbReference type="NCBI Taxonomy" id="1169540"/>
    <lineage>
        <taxon>Eukaryota</taxon>
        <taxon>Sar</taxon>
        <taxon>Alveolata</taxon>
        <taxon>Colpodellida</taxon>
        <taxon>Vitrellaceae</taxon>
        <taxon>Vitrella</taxon>
    </lineage>
</organism>
<dbReference type="GO" id="GO:1990904">
    <property type="term" value="C:ribonucleoprotein complex"/>
    <property type="evidence" value="ECO:0007669"/>
    <property type="project" value="UniProtKB-KW"/>
</dbReference>
<dbReference type="Proteomes" id="UP000041254">
    <property type="component" value="Unassembled WGS sequence"/>
</dbReference>
<comment type="similarity">
    <text evidence="1">Belongs to the universal ribosomal protein uL24 family.</text>
</comment>
<dbReference type="InterPro" id="IPR005825">
    <property type="entry name" value="Ribosomal_uL24_CS"/>
</dbReference>
<proteinExistence type="inferred from homology"/>
<protein>
    <recommendedName>
        <fullName evidence="4">Large ribosomal subunit protein uL24 C-terminal domain-containing protein</fullName>
    </recommendedName>
</protein>
<dbReference type="InterPro" id="IPR041988">
    <property type="entry name" value="Ribosomal_uL24_KOW"/>
</dbReference>
<evidence type="ECO:0000259" key="4">
    <source>
        <dbReference type="Pfam" id="PF17136"/>
    </source>
</evidence>
<dbReference type="InterPro" id="IPR008991">
    <property type="entry name" value="Translation_prot_SH3-like_sf"/>
</dbReference>
<dbReference type="PhylomeDB" id="A0A0G4FAJ0"/>
<evidence type="ECO:0000256" key="2">
    <source>
        <dbReference type="ARBA" id="ARBA00022980"/>
    </source>
</evidence>
<dbReference type="InterPro" id="IPR057264">
    <property type="entry name" value="Ribosomal_uL24_C"/>
</dbReference>
<name>A0A0G4FAJ0_VITBC</name>
<dbReference type="GO" id="GO:0003723">
    <property type="term" value="F:RNA binding"/>
    <property type="evidence" value="ECO:0007669"/>
    <property type="project" value="InterPro"/>
</dbReference>
<evidence type="ECO:0000313" key="5">
    <source>
        <dbReference type="EMBL" id="CEM09911.1"/>
    </source>
</evidence>
<evidence type="ECO:0000313" key="6">
    <source>
        <dbReference type="Proteomes" id="UP000041254"/>
    </source>
</evidence>
<dbReference type="InterPro" id="IPR003256">
    <property type="entry name" value="Ribosomal_uL24"/>
</dbReference>
<dbReference type="GO" id="GO:0005840">
    <property type="term" value="C:ribosome"/>
    <property type="evidence" value="ECO:0007669"/>
    <property type="project" value="UniProtKB-KW"/>
</dbReference>
<keyword evidence="6" id="KW-1185">Reference proteome</keyword>
<dbReference type="OMA" id="DFEWRFT"/>
<reference evidence="5 6" key="1">
    <citation type="submission" date="2014-11" db="EMBL/GenBank/DDBJ databases">
        <authorList>
            <person name="Zhu J."/>
            <person name="Qi W."/>
            <person name="Song R."/>
        </authorList>
    </citation>
    <scope>NUCLEOTIDE SEQUENCE [LARGE SCALE GENOMIC DNA]</scope>
</reference>
<dbReference type="HAMAP" id="MF_01326_B">
    <property type="entry name" value="Ribosomal_uL24_B"/>
    <property type="match status" value="1"/>
</dbReference>